<proteinExistence type="predicted"/>
<reference evidence="1" key="1">
    <citation type="submission" date="2022-11" db="EMBL/GenBank/DDBJ databases">
        <title>Genome Sequence of Boeremia exigua.</title>
        <authorList>
            <person name="Buettner E."/>
        </authorList>
    </citation>
    <scope>NUCLEOTIDE SEQUENCE</scope>
    <source>
        <strain evidence="1">CU02</strain>
    </source>
</reference>
<dbReference type="Proteomes" id="UP001153331">
    <property type="component" value="Unassembled WGS sequence"/>
</dbReference>
<evidence type="ECO:0000313" key="2">
    <source>
        <dbReference type="Proteomes" id="UP001153331"/>
    </source>
</evidence>
<comment type="caution">
    <text evidence="1">The sequence shown here is derived from an EMBL/GenBank/DDBJ whole genome shotgun (WGS) entry which is preliminary data.</text>
</comment>
<gene>
    <name evidence="1" type="ORF">OPT61_g1040</name>
</gene>
<sequence>MSTNFPTVITILAAFISLPPSILAVWSIVICLRGCQTDIEANHALAASDSQDAGARQASGETRGAPSVYTEDSEPVVLRAFASTEDVALPMPPKPCFIQQRSASEGLESDVKCG</sequence>
<keyword evidence="2" id="KW-1185">Reference proteome</keyword>
<name>A0ACC2IS20_9PLEO</name>
<organism evidence="1 2">
    <name type="scientific">Boeremia exigua</name>
    <dbReference type="NCBI Taxonomy" id="749465"/>
    <lineage>
        <taxon>Eukaryota</taxon>
        <taxon>Fungi</taxon>
        <taxon>Dikarya</taxon>
        <taxon>Ascomycota</taxon>
        <taxon>Pezizomycotina</taxon>
        <taxon>Dothideomycetes</taxon>
        <taxon>Pleosporomycetidae</taxon>
        <taxon>Pleosporales</taxon>
        <taxon>Pleosporineae</taxon>
        <taxon>Didymellaceae</taxon>
        <taxon>Boeremia</taxon>
    </lineage>
</organism>
<dbReference type="EMBL" id="JAPHNI010000038">
    <property type="protein sequence ID" value="KAJ8117879.1"/>
    <property type="molecule type" value="Genomic_DNA"/>
</dbReference>
<protein>
    <submittedName>
        <fullName evidence="1">Uncharacterized protein</fullName>
    </submittedName>
</protein>
<accession>A0ACC2IS20</accession>
<evidence type="ECO:0000313" key="1">
    <source>
        <dbReference type="EMBL" id="KAJ8117879.1"/>
    </source>
</evidence>